<reference evidence="1" key="1">
    <citation type="submission" date="2015-09" db="EMBL/GenBank/DDBJ databases">
        <authorList>
            <person name="Jackson K.R."/>
            <person name="Lunt B.L."/>
            <person name="Fisher J.N.B."/>
            <person name="Gardner A.V."/>
            <person name="Bailey M.E."/>
            <person name="Deus L.M."/>
            <person name="Earl A.S."/>
            <person name="Gibby P.D."/>
            <person name="Hartmann K.A."/>
            <person name="Liu J.E."/>
            <person name="Manci A.M."/>
            <person name="Nielsen D.A."/>
            <person name="Solomon M.B."/>
            <person name="Breakwell D.P."/>
            <person name="Burnett S.H."/>
            <person name="Grose J.H."/>
        </authorList>
    </citation>
    <scope>NUCLEOTIDE SEQUENCE</scope>
    <source>
        <strain evidence="1">7805</strain>
    </source>
</reference>
<accession>A0A1J1JPT2</accession>
<dbReference type="EMBL" id="LO018305">
    <property type="protein sequence ID" value="CUM62332.1"/>
    <property type="molecule type" value="Genomic_DNA"/>
</dbReference>
<evidence type="ECO:0000313" key="1">
    <source>
        <dbReference type="EMBL" id="CUM62332.1"/>
    </source>
</evidence>
<gene>
    <name evidence="1" type="ORF">PLAM_mp0037</name>
</gene>
<organism evidence="1">
    <name type="scientific">Planktothrix agardhii</name>
    <name type="common">Oscillatoria agardhii</name>
    <dbReference type="NCBI Taxonomy" id="1160"/>
    <lineage>
        <taxon>Bacteria</taxon>
        <taxon>Bacillati</taxon>
        <taxon>Cyanobacteriota</taxon>
        <taxon>Cyanophyceae</taxon>
        <taxon>Oscillatoriophycideae</taxon>
        <taxon>Oscillatoriales</taxon>
        <taxon>Microcoleaceae</taxon>
        <taxon>Planktothrix</taxon>
    </lineage>
</organism>
<protein>
    <submittedName>
        <fullName evidence="1">Uncharacterized protein</fullName>
    </submittedName>
</protein>
<proteinExistence type="predicted"/>
<sequence>MKITVAISGSRSIETLNTEALTRINKIIELNYEILIGDAPGVDLLVQTYLDSLNYDNVQVWYAFNTLRNNVGNWGTVKVQGSYSLRDKLMMSSADFGLAIWDGKSPGTQRNIKQLGKRCRVVLIN</sequence>
<dbReference type="SUPFAM" id="SSF102405">
    <property type="entry name" value="MCP/YpsA-like"/>
    <property type="match status" value="1"/>
</dbReference>
<name>A0A1J1JPT2_PLAAG</name>
<dbReference type="AlphaFoldDB" id="A0A1J1JPT2"/>